<keyword evidence="4" id="KW-0863">Zinc-finger</keyword>
<dbReference type="SUPFAM" id="SSF54928">
    <property type="entry name" value="RNA-binding domain, RBD"/>
    <property type="match status" value="2"/>
</dbReference>
<dbReference type="KEGG" id="nve:5513591"/>
<dbReference type="InterPro" id="IPR002483">
    <property type="entry name" value="PWI_dom"/>
</dbReference>
<evidence type="ECO:0008006" key="11">
    <source>
        <dbReference type="Google" id="ProtNLM"/>
    </source>
</evidence>
<dbReference type="AlphaFoldDB" id="A7S3I5"/>
<feature type="compositionally biased region" description="Acidic residues" evidence="6">
    <location>
        <begin position="973"/>
        <end position="997"/>
    </location>
</feature>
<evidence type="ECO:0000313" key="9">
    <source>
        <dbReference type="EMBL" id="EDO41777.1"/>
    </source>
</evidence>
<evidence type="ECO:0000256" key="2">
    <source>
        <dbReference type="ARBA" id="ARBA00043866"/>
    </source>
</evidence>
<dbReference type="Pfam" id="PF14605">
    <property type="entry name" value="Nup35_RRM_2"/>
    <property type="match status" value="1"/>
</dbReference>
<keyword evidence="5" id="KW-0175">Coiled coil</keyword>
<dbReference type="Pfam" id="PF00642">
    <property type="entry name" value="zf-CCCH"/>
    <property type="match status" value="1"/>
</dbReference>
<feature type="region of interest" description="Disordered" evidence="6">
    <location>
        <begin position="313"/>
        <end position="367"/>
    </location>
</feature>
<comment type="function">
    <text evidence="2">May be involved in the turnover of nuclear polyadenylated (pA+) RNA.</text>
</comment>
<feature type="region of interest" description="Disordered" evidence="6">
    <location>
        <begin position="809"/>
        <end position="844"/>
    </location>
</feature>
<dbReference type="PROSITE" id="PS50103">
    <property type="entry name" value="ZF_C3H1"/>
    <property type="match status" value="1"/>
</dbReference>
<evidence type="ECO:0000259" key="7">
    <source>
        <dbReference type="PROSITE" id="PS50102"/>
    </source>
</evidence>
<feature type="region of interest" description="Disordered" evidence="6">
    <location>
        <begin position="925"/>
        <end position="997"/>
    </location>
</feature>
<dbReference type="GO" id="GO:0008270">
    <property type="term" value="F:zinc ion binding"/>
    <property type="evidence" value="ECO:0007669"/>
    <property type="project" value="UniProtKB-KW"/>
</dbReference>
<feature type="compositionally biased region" description="Basic and acidic residues" evidence="6">
    <location>
        <begin position="143"/>
        <end position="161"/>
    </location>
</feature>
<dbReference type="PhylomeDB" id="A7S3I5"/>
<sequence>MQIQNVEALKTWLTSRLEPICEADPAALAKYVVALVKKDKTSEELMEVCKDQLEVFLSDETNKFVEVLFEALKDDSYIPSTISTSVPEKLRPVSVTEEAPPAKLVEVSVPDDDERDFRRTRKNTDPSNKPNRNSIPVDRRKRRADEDIRTDNHKIAKEDLNTKQNDSENASLDIDNKGRPQPIPTTREGNRDWDRDRRYPRDFSRSDDDGRTRRGPVWDRIGRGRDRDNNRTGRSRGHRDRYQEGRFSREAKNRCRDYEEKGFCIRGELCPFDHGNDPVIVGQEIPPMQNMMPFSGAPHFMPGAPPLPGIPPVMVTAPDNFHRKLGQPTPQPKNDTANRDSAKADPKQPEKEAPNSGALIPNIPPPGMQTLMGLPPTGVPPQMLPMMPPRPTVYHPPADDTYNPEQPQFDRPPVWMRVGIPGQMPPGSIPYNPDMAARSRELVTVPPDQSQITVQVTTDPPTGETSRVVIGPPGSAPDAAADQSDAVKNVPMKRKFSDTLEIKKIPRDQNNITKLNEYFKRFGNIVNIQVNAFNDPEAALVQFSNSLEARNAYRCPDAVLGNRFIRVFWHNPDQQPQQKDNSAGREPKKVFEPKKPTMFQSGKTTFVRKPSEAATTESSTVPQTVVSETKSSTTTATITTTSEVTTSAAVLTVAPAATTTASAIAPSASTTVTSTVKPVVNSKLQQQQDLMIKKLEIQKQKQELLDKQIQQQKLLISKLEKKNLSANEKSAIMKTLKLLSSNIEGLKQEVEIAAITVKSKESPQQARQIAQKAILDQELDLISHQHHGEDTTELKKKVEELKQEAKSLGLFDGPSRGRGASAHVRGRGRGARGRGRGAGARVWTRESATLDKRPKQISVANITSEQKENVVEHFMEFGNVDRVDYESKTSVLVLTFRTRKEAEIAFAKGRRLKEQMLDVSWYRPSSPTAASAASPATPTPGVRNRSSTLSSGGLDEDLALDLGTELEKHDVDHEAEEALLLEDFDEEEDEEERSWRR</sequence>
<dbReference type="InterPro" id="IPR045137">
    <property type="entry name" value="RBM26/27"/>
</dbReference>
<keyword evidence="10" id="KW-1185">Reference proteome</keyword>
<feature type="compositionally biased region" description="Polar residues" evidence="6">
    <location>
        <begin position="613"/>
        <end position="623"/>
    </location>
</feature>
<dbReference type="InterPro" id="IPR000571">
    <property type="entry name" value="Znf_CCCH"/>
</dbReference>
<feature type="domain" description="RRM" evidence="7">
    <location>
        <begin position="498"/>
        <end position="572"/>
    </location>
</feature>
<dbReference type="PROSITE" id="PS50102">
    <property type="entry name" value="RRM"/>
    <property type="match status" value="2"/>
</dbReference>
<protein>
    <recommendedName>
        <fullName evidence="11">RNA-binding protein 26</fullName>
    </recommendedName>
</protein>
<dbReference type="EMBL" id="DS469573">
    <property type="protein sequence ID" value="EDO41777.1"/>
    <property type="molecule type" value="Genomic_DNA"/>
</dbReference>
<dbReference type="InterPro" id="IPR039511">
    <property type="entry name" value="RBM26-like_RRM2"/>
</dbReference>
<feature type="coiled-coil region" evidence="5">
    <location>
        <begin position="692"/>
        <end position="729"/>
    </location>
</feature>
<dbReference type="InterPro" id="IPR000504">
    <property type="entry name" value="RRM_dom"/>
</dbReference>
<evidence type="ECO:0000256" key="1">
    <source>
        <dbReference type="ARBA" id="ARBA00022884"/>
    </source>
</evidence>
<dbReference type="Pfam" id="PF01480">
    <property type="entry name" value="PWI"/>
    <property type="match status" value="1"/>
</dbReference>
<feature type="compositionally biased region" description="Basic and acidic residues" evidence="6">
    <location>
        <begin position="188"/>
        <end position="231"/>
    </location>
</feature>
<dbReference type="Gene3D" id="3.30.70.330">
    <property type="match status" value="1"/>
</dbReference>
<dbReference type="InterPro" id="IPR035979">
    <property type="entry name" value="RBD_domain_sf"/>
</dbReference>
<evidence type="ECO:0000256" key="6">
    <source>
        <dbReference type="SAM" id="MobiDB-lite"/>
    </source>
</evidence>
<keyword evidence="1 3" id="KW-0694">RNA-binding</keyword>
<dbReference type="OrthoDB" id="5981177at2759"/>
<feature type="compositionally biased region" description="Basic residues" evidence="6">
    <location>
        <begin position="824"/>
        <end position="835"/>
    </location>
</feature>
<feature type="compositionally biased region" description="Polar residues" evidence="6">
    <location>
        <begin position="572"/>
        <end position="581"/>
    </location>
</feature>
<feature type="compositionally biased region" description="Basic and acidic residues" evidence="6">
    <location>
        <begin position="582"/>
        <end position="595"/>
    </location>
</feature>
<dbReference type="Gene3D" id="1.20.1390.10">
    <property type="entry name" value="PWI domain"/>
    <property type="match status" value="1"/>
</dbReference>
<dbReference type="InParanoid" id="A7S3I5"/>
<dbReference type="FunCoup" id="A7S3I5">
    <property type="interactions" value="975"/>
</dbReference>
<feature type="compositionally biased region" description="Basic and acidic residues" evidence="6">
    <location>
        <begin position="336"/>
        <end position="353"/>
    </location>
</feature>
<proteinExistence type="predicted"/>
<dbReference type="GO" id="GO:0005634">
    <property type="term" value="C:nucleus"/>
    <property type="evidence" value="ECO:0000318"/>
    <property type="project" value="GO_Central"/>
</dbReference>
<dbReference type="CDD" id="cd12258">
    <property type="entry name" value="RRM2_RBM26_like"/>
    <property type="match status" value="1"/>
</dbReference>
<evidence type="ECO:0000313" key="10">
    <source>
        <dbReference type="Proteomes" id="UP000001593"/>
    </source>
</evidence>
<dbReference type="GO" id="GO:0003723">
    <property type="term" value="F:RNA binding"/>
    <property type="evidence" value="ECO:0000318"/>
    <property type="project" value="GO_Central"/>
</dbReference>
<evidence type="ECO:0000256" key="5">
    <source>
        <dbReference type="SAM" id="Coils"/>
    </source>
</evidence>
<dbReference type="FunFam" id="3.30.70.330:FF:000208">
    <property type="entry name" value="RNA-binding protein 27 isoform X2"/>
    <property type="match status" value="1"/>
</dbReference>
<gene>
    <name evidence="9" type="ORF">NEMVEDRAFT_v1g242612</name>
</gene>
<dbReference type="STRING" id="45351.A7S3I5"/>
<dbReference type="CDD" id="cd12257">
    <property type="entry name" value="RRM1_RBM26_like"/>
    <property type="match status" value="1"/>
</dbReference>
<dbReference type="PANTHER" id="PTHR14398">
    <property type="entry name" value="RNA RECOGNITION RRM/RNP DOMAIN"/>
    <property type="match status" value="1"/>
</dbReference>
<name>A7S3I5_NEMVE</name>
<dbReference type="HOGENOM" id="CLU_006190_0_0_1"/>
<dbReference type="OMA" id="ITYDSHA"/>
<evidence type="ECO:0000259" key="8">
    <source>
        <dbReference type="PROSITE" id="PS50103"/>
    </source>
</evidence>
<feature type="region of interest" description="Disordered" evidence="6">
    <location>
        <begin position="93"/>
        <end position="245"/>
    </location>
</feature>
<feature type="compositionally biased region" description="Polar residues" evidence="6">
    <location>
        <begin position="125"/>
        <end position="134"/>
    </location>
</feature>
<reference evidence="9 10" key="1">
    <citation type="journal article" date="2007" name="Science">
        <title>Sea anemone genome reveals ancestral eumetazoan gene repertoire and genomic organization.</title>
        <authorList>
            <person name="Putnam N.H."/>
            <person name="Srivastava M."/>
            <person name="Hellsten U."/>
            <person name="Dirks B."/>
            <person name="Chapman J."/>
            <person name="Salamov A."/>
            <person name="Terry A."/>
            <person name="Shapiro H."/>
            <person name="Lindquist E."/>
            <person name="Kapitonov V.V."/>
            <person name="Jurka J."/>
            <person name="Genikhovich G."/>
            <person name="Grigoriev I.V."/>
            <person name="Lucas S.M."/>
            <person name="Steele R.E."/>
            <person name="Finnerty J.R."/>
            <person name="Technau U."/>
            <person name="Martindale M.Q."/>
            <person name="Rokhsar D.S."/>
        </authorList>
    </citation>
    <scope>NUCLEOTIDE SEQUENCE [LARGE SCALE GENOMIC DNA]</scope>
    <source>
        <strain evidence="10">CH2 X CH6</strain>
    </source>
</reference>
<organism evidence="9 10">
    <name type="scientific">Nematostella vectensis</name>
    <name type="common">Starlet sea anemone</name>
    <dbReference type="NCBI Taxonomy" id="45351"/>
    <lineage>
        <taxon>Eukaryota</taxon>
        <taxon>Metazoa</taxon>
        <taxon>Cnidaria</taxon>
        <taxon>Anthozoa</taxon>
        <taxon>Hexacorallia</taxon>
        <taxon>Actiniaria</taxon>
        <taxon>Edwardsiidae</taxon>
        <taxon>Nematostella</taxon>
    </lineage>
</organism>
<dbReference type="InterPro" id="IPR012677">
    <property type="entry name" value="Nucleotide-bd_a/b_plait_sf"/>
</dbReference>
<evidence type="ECO:0000256" key="3">
    <source>
        <dbReference type="PROSITE-ProRule" id="PRU00176"/>
    </source>
</evidence>
<dbReference type="Proteomes" id="UP000001593">
    <property type="component" value="Unassembled WGS sequence"/>
</dbReference>
<feature type="compositionally biased region" description="Low complexity" evidence="6">
    <location>
        <begin position="925"/>
        <end position="940"/>
    </location>
</feature>
<keyword evidence="4" id="KW-0479">Metal-binding</keyword>
<feature type="zinc finger region" description="C3H1-type" evidence="4">
    <location>
        <begin position="249"/>
        <end position="277"/>
    </location>
</feature>
<dbReference type="PANTHER" id="PTHR14398:SF0">
    <property type="entry name" value="ZINC FINGER PROTEIN SWM"/>
    <property type="match status" value="1"/>
</dbReference>
<feature type="domain" description="C3H1-type" evidence="8">
    <location>
        <begin position="249"/>
        <end position="277"/>
    </location>
</feature>
<feature type="region of interest" description="Disordered" evidence="6">
    <location>
        <begin position="571"/>
        <end position="625"/>
    </location>
</feature>
<feature type="domain" description="RRM" evidence="7">
    <location>
        <begin position="855"/>
        <end position="924"/>
    </location>
</feature>
<dbReference type="eggNOG" id="KOG2135">
    <property type="taxonomic scope" value="Eukaryota"/>
</dbReference>
<accession>A7S3I5</accession>
<keyword evidence="4" id="KW-0862">Zinc</keyword>
<evidence type="ECO:0000256" key="4">
    <source>
        <dbReference type="PROSITE-ProRule" id="PRU00723"/>
    </source>
</evidence>